<name>A0ABU1VGG4_9BURK</name>
<evidence type="ECO:0000313" key="1">
    <source>
        <dbReference type="EMBL" id="MDR7096572.1"/>
    </source>
</evidence>
<organism evidence="1 2">
    <name type="scientific">Hydrogenophaga laconesensis</name>
    <dbReference type="NCBI Taxonomy" id="1805971"/>
    <lineage>
        <taxon>Bacteria</taxon>
        <taxon>Pseudomonadati</taxon>
        <taxon>Pseudomonadota</taxon>
        <taxon>Betaproteobacteria</taxon>
        <taxon>Burkholderiales</taxon>
        <taxon>Comamonadaceae</taxon>
        <taxon>Hydrogenophaga</taxon>
    </lineage>
</organism>
<dbReference type="RefSeq" id="WP_204735575.1">
    <property type="nucleotide sequence ID" value="NZ_JAVDWE010000015.1"/>
</dbReference>
<reference evidence="1 2" key="1">
    <citation type="submission" date="2023-07" db="EMBL/GenBank/DDBJ databases">
        <title>Sorghum-associated microbial communities from plants grown in Nebraska, USA.</title>
        <authorList>
            <person name="Schachtman D."/>
        </authorList>
    </citation>
    <scope>NUCLEOTIDE SEQUENCE [LARGE SCALE GENOMIC DNA]</scope>
    <source>
        <strain evidence="1 2">BE240</strain>
    </source>
</reference>
<gene>
    <name evidence="1" type="ORF">J2X09_004329</name>
</gene>
<dbReference type="EMBL" id="JAVDWE010000015">
    <property type="protein sequence ID" value="MDR7096572.1"/>
    <property type="molecule type" value="Genomic_DNA"/>
</dbReference>
<proteinExistence type="predicted"/>
<dbReference type="Proteomes" id="UP001265550">
    <property type="component" value="Unassembled WGS sequence"/>
</dbReference>
<accession>A0ABU1VGG4</accession>
<comment type="caution">
    <text evidence="1">The sequence shown here is derived from an EMBL/GenBank/DDBJ whole genome shotgun (WGS) entry which is preliminary data.</text>
</comment>
<sequence>MRPTLALTPDDVESLTQQDFFEVIQADAANGTAVIHEDDEMRLVQYLEFHGLRLPSAVDANQLRELCNTLRWTYGQAVRMAVHGGTDLVREFPGLNADRIAYVHAVASQNHALVRDKARLVFKDRASTIFLY</sequence>
<keyword evidence="2" id="KW-1185">Reference proteome</keyword>
<evidence type="ECO:0000313" key="2">
    <source>
        <dbReference type="Proteomes" id="UP001265550"/>
    </source>
</evidence>
<protein>
    <submittedName>
        <fullName evidence="1">Uncharacterized protein</fullName>
    </submittedName>
</protein>